<keyword evidence="4 6" id="KW-1133">Transmembrane helix</keyword>
<dbReference type="Proteomes" id="UP000318590">
    <property type="component" value="Unassembled WGS sequence"/>
</dbReference>
<dbReference type="OrthoDB" id="8477889at2"/>
<feature type="transmembrane region" description="Helical" evidence="6">
    <location>
        <begin position="21"/>
        <end position="43"/>
    </location>
</feature>
<dbReference type="Pfam" id="PF03739">
    <property type="entry name" value="LptF_LptG"/>
    <property type="match status" value="1"/>
</dbReference>
<evidence type="ECO:0000256" key="3">
    <source>
        <dbReference type="ARBA" id="ARBA00022692"/>
    </source>
</evidence>
<sequence length="386" mass="42339">MVYARPKRDRRGRVLGTFDRYFMSQLLSLFGFFSLVLVGIYWINRALSLFDTLIQNGHSAAVFLEFSLLTLPGVIRLVLPISAFAATVYVTNRMREDSELVVAGATGFSPLRGARGVLAFSTIAALLTMILTHFLAPVATDRLATRTDQIAGDVTAGLLKEGRFLHPSPLITVFIRAIEDDGRIVSLMLSDRRNPEMQTLYTAESAYLVRREDGPKLLMFEGLAENLDTRTNRLGITRFEEFAFDVTELFDITGPGRRKLGQIPSATLLTEPARVIGESNRDREDIAMELHERTTQGLQTLIAPLLGFAIMMLGGFSRFSAWRQVLAAIVALIIYDLADNLASGLVNGRAALWPLLYLPTVLAGAAALGLLLQAGSSRRVAHGAAP</sequence>
<evidence type="ECO:0000256" key="4">
    <source>
        <dbReference type="ARBA" id="ARBA00022989"/>
    </source>
</evidence>
<comment type="subcellular location">
    <subcellularLocation>
        <location evidence="1">Cell membrane</location>
        <topology evidence="1">Multi-pass membrane protein</topology>
    </subcellularLocation>
</comment>
<dbReference type="InterPro" id="IPR005495">
    <property type="entry name" value="LptG/LptF_permease"/>
</dbReference>
<evidence type="ECO:0000256" key="6">
    <source>
        <dbReference type="SAM" id="Phobius"/>
    </source>
</evidence>
<accession>A0A547Q9D1</accession>
<keyword evidence="2" id="KW-1003">Cell membrane</keyword>
<dbReference type="PANTHER" id="PTHR33529:SF6">
    <property type="entry name" value="YJGP_YJGQ FAMILY PERMEASE"/>
    <property type="match status" value="1"/>
</dbReference>
<keyword evidence="8" id="KW-1185">Reference proteome</keyword>
<gene>
    <name evidence="7" type="ORF">FEV53_02195</name>
</gene>
<dbReference type="PANTHER" id="PTHR33529">
    <property type="entry name" value="SLR0882 PROTEIN-RELATED"/>
    <property type="match status" value="1"/>
</dbReference>
<dbReference type="GO" id="GO:0015920">
    <property type="term" value="P:lipopolysaccharide transport"/>
    <property type="evidence" value="ECO:0007669"/>
    <property type="project" value="TreeGrafter"/>
</dbReference>
<name>A0A547Q9D1_9RHOB</name>
<organism evidence="7 8">
    <name type="scientific">Palleronia caenipelagi</name>
    <dbReference type="NCBI Taxonomy" id="2489174"/>
    <lineage>
        <taxon>Bacteria</taxon>
        <taxon>Pseudomonadati</taxon>
        <taxon>Pseudomonadota</taxon>
        <taxon>Alphaproteobacteria</taxon>
        <taxon>Rhodobacterales</taxon>
        <taxon>Roseobacteraceae</taxon>
        <taxon>Palleronia</taxon>
    </lineage>
</organism>
<evidence type="ECO:0000256" key="5">
    <source>
        <dbReference type="ARBA" id="ARBA00023136"/>
    </source>
</evidence>
<evidence type="ECO:0000256" key="1">
    <source>
        <dbReference type="ARBA" id="ARBA00004651"/>
    </source>
</evidence>
<keyword evidence="5 6" id="KW-0472">Membrane</keyword>
<evidence type="ECO:0000313" key="7">
    <source>
        <dbReference type="EMBL" id="TRD22997.1"/>
    </source>
</evidence>
<evidence type="ECO:0000256" key="2">
    <source>
        <dbReference type="ARBA" id="ARBA00022475"/>
    </source>
</evidence>
<keyword evidence="3 6" id="KW-0812">Transmembrane</keyword>
<proteinExistence type="predicted"/>
<feature type="transmembrane region" description="Helical" evidence="6">
    <location>
        <begin position="350"/>
        <end position="372"/>
    </location>
</feature>
<feature type="transmembrane region" description="Helical" evidence="6">
    <location>
        <begin position="117"/>
        <end position="136"/>
    </location>
</feature>
<protein>
    <submittedName>
        <fullName evidence="7">LptF/LptG family permease</fullName>
    </submittedName>
</protein>
<feature type="transmembrane region" description="Helical" evidence="6">
    <location>
        <begin position="63"/>
        <end position="90"/>
    </location>
</feature>
<feature type="transmembrane region" description="Helical" evidence="6">
    <location>
        <begin position="321"/>
        <end position="338"/>
    </location>
</feature>
<dbReference type="AlphaFoldDB" id="A0A547Q9D1"/>
<dbReference type="EMBL" id="VFSV01000003">
    <property type="protein sequence ID" value="TRD22997.1"/>
    <property type="molecule type" value="Genomic_DNA"/>
</dbReference>
<comment type="caution">
    <text evidence="7">The sequence shown here is derived from an EMBL/GenBank/DDBJ whole genome shotgun (WGS) entry which is preliminary data.</text>
</comment>
<dbReference type="GO" id="GO:0043190">
    <property type="term" value="C:ATP-binding cassette (ABC) transporter complex"/>
    <property type="evidence" value="ECO:0007669"/>
    <property type="project" value="TreeGrafter"/>
</dbReference>
<reference evidence="7 8" key="1">
    <citation type="submission" date="2019-06" db="EMBL/GenBank/DDBJ databases">
        <title>Paenimaribius caenipelagi gen. nov., sp. nov., isolated from a tidal flat.</title>
        <authorList>
            <person name="Yoon J.-H."/>
        </authorList>
    </citation>
    <scope>NUCLEOTIDE SEQUENCE [LARGE SCALE GENOMIC DNA]</scope>
    <source>
        <strain evidence="7 8">JBTF-M29</strain>
    </source>
</reference>
<feature type="transmembrane region" description="Helical" evidence="6">
    <location>
        <begin position="297"/>
        <end position="314"/>
    </location>
</feature>
<evidence type="ECO:0000313" key="8">
    <source>
        <dbReference type="Proteomes" id="UP000318590"/>
    </source>
</evidence>